<name>A0AAQ3K4J1_9LILI</name>
<evidence type="ECO:0000313" key="9">
    <source>
        <dbReference type="Proteomes" id="UP001327560"/>
    </source>
</evidence>
<evidence type="ECO:0000256" key="3">
    <source>
        <dbReference type="ARBA" id="ARBA00023002"/>
    </source>
</evidence>
<keyword evidence="2 5" id="KW-0479">Metal-binding</keyword>
<dbReference type="EMBL" id="CP136892">
    <property type="protein sequence ID" value="WOL01908.1"/>
    <property type="molecule type" value="Genomic_DNA"/>
</dbReference>
<dbReference type="InterPro" id="IPR027443">
    <property type="entry name" value="IPNS-like_sf"/>
</dbReference>
<dbReference type="Proteomes" id="UP001327560">
    <property type="component" value="Chromosome 3"/>
</dbReference>
<accession>A0AAQ3K4J1</accession>
<evidence type="ECO:0000256" key="5">
    <source>
        <dbReference type="RuleBase" id="RU003682"/>
    </source>
</evidence>
<evidence type="ECO:0000313" key="8">
    <source>
        <dbReference type="EMBL" id="WOL01908.1"/>
    </source>
</evidence>
<evidence type="ECO:0000259" key="7">
    <source>
        <dbReference type="PROSITE" id="PS51471"/>
    </source>
</evidence>
<dbReference type="PROSITE" id="PS51471">
    <property type="entry name" value="FE2OG_OXY"/>
    <property type="match status" value="1"/>
</dbReference>
<keyword evidence="9" id="KW-1185">Reference proteome</keyword>
<dbReference type="InterPro" id="IPR005123">
    <property type="entry name" value="Oxoglu/Fe-dep_dioxygenase_dom"/>
</dbReference>
<dbReference type="SUPFAM" id="SSF51197">
    <property type="entry name" value="Clavaminate synthase-like"/>
    <property type="match status" value="1"/>
</dbReference>
<gene>
    <name evidence="8" type="ORF">Cni_G10627</name>
</gene>
<organism evidence="8 9">
    <name type="scientific">Canna indica</name>
    <name type="common">Indian-shot</name>
    <dbReference type="NCBI Taxonomy" id="4628"/>
    <lineage>
        <taxon>Eukaryota</taxon>
        <taxon>Viridiplantae</taxon>
        <taxon>Streptophyta</taxon>
        <taxon>Embryophyta</taxon>
        <taxon>Tracheophyta</taxon>
        <taxon>Spermatophyta</taxon>
        <taxon>Magnoliopsida</taxon>
        <taxon>Liliopsida</taxon>
        <taxon>Zingiberales</taxon>
        <taxon>Cannaceae</taxon>
        <taxon>Canna</taxon>
    </lineage>
</organism>
<dbReference type="Gene3D" id="2.60.120.330">
    <property type="entry name" value="B-lactam Antibiotic, Isopenicillin N Synthase, Chain"/>
    <property type="match status" value="1"/>
</dbReference>
<dbReference type="PANTHER" id="PTHR47990">
    <property type="entry name" value="2-OXOGLUTARATE (2OG) AND FE(II)-DEPENDENT OXYGENASE SUPERFAMILY PROTEIN-RELATED"/>
    <property type="match status" value="1"/>
</dbReference>
<dbReference type="Pfam" id="PF03171">
    <property type="entry name" value="2OG-FeII_Oxy"/>
    <property type="match status" value="1"/>
</dbReference>
<protein>
    <recommendedName>
        <fullName evidence="7">Fe2OG dioxygenase domain-containing protein</fullName>
    </recommendedName>
</protein>
<keyword evidence="3 5" id="KW-0560">Oxidoreductase</keyword>
<dbReference type="InterPro" id="IPR026992">
    <property type="entry name" value="DIOX_N"/>
</dbReference>
<dbReference type="InterPro" id="IPR044861">
    <property type="entry name" value="IPNS-like_FE2OG_OXY"/>
</dbReference>
<comment type="similarity">
    <text evidence="5">Belongs to the iron/ascorbate-dependent oxidoreductase family.</text>
</comment>
<evidence type="ECO:0000256" key="2">
    <source>
        <dbReference type="ARBA" id="ARBA00022723"/>
    </source>
</evidence>
<feature type="compositionally biased region" description="Polar residues" evidence="6">
    <location>
        <begin position="42"/>
        <end position="51"/>
    </location>
</feature>
<feature type="domain" description="Fe2OG dioxygenase" evidence="7">
    <location>
        <begin position="218"/>
        <end position="318"/>
    </location>
</feature>
<reference evidence="8 9" key="1">
    <citation type="submission" date="2023-10" db="EMBL/GenBank/DDBJ databases">
        <title>Chromosome-scale genome assembly provides insights into flower coloration mechanisms of Canna indica.</title>
        <authorList>
            <person name="Li C."/>
        </authorList>
    </citation>
    <scope>NUCLEOTIDE SEQUENCE [LARGE SCALE GENOMIC DNA]</scope>
    <source>
        <tissue evidence="8">Flower</tissue>
    </source>
</reference>
<dbReference type="Pfam" id="PF14226">
    <property type="entry name" value="DIOX_N"/>
    <property type="match status" value="1"/>
</dbReference>
<feature type="region of interest" description="Disordered" evidence="6">
    <location>
        <begin position="1"/>
        <end position="61"/>
    </location>
</feature>
<keyword evidence="4 5" id="KW-0408">Iron</keyword>
<evidence type="ECO:0000256" key="1">
    <source>
        <dbReference type="ARBA" id="ARBA00001961"/>
    </source>
</evidence>
<dbReference type="InterPro" id="IPR050231">
    <property type="entry name" value="Iron_ascorbate_oxido_reductase"/>
</dbReference>
<comment type="cofactor">
    <cofactor evidence="1">
        <name>L-ascorbate</name>
        <dbReference type="ChEBI" id="CHEBI:38290"/>
    </cofactor>
</comment>
<feature type="compositionally biased region" description="Polar residues" evidence="6">
    <location>
        <begin position="8"/>
        <end position="17"/>
    </location>
</feature>
<proteinExistence type="inferred from homology"/>
<dbReference type="GO" id="GO:0016491">
    <property type="term" value="F:oxidoreductase activity"/>
    <property type="evidence" value="ECO:0007669"/>
    <property type="project" value="UniProtKB-KW"/>
</dbReference>
<evidence type="ECO:0000256" key="6">
    <source>
        <dbReference type="SAM" id="MobiDB-lite"/>
    </source>
</evidence>
<dbReference type="AlphaFoldDB" id="A0AAQ3K4J1"/>
<sequence>MHPRLLNFNPSPQLMESSKQEAAADEQEEQAAADFSYPPLFLQSNTNTNPTVPDPSPPESNTIGFDGGAAIDVPVFDLQSLDLTALGEACRDWGLFRLINHGIPPLVSVAIQGQAREILALPFDEKAARLTRPGFFYFWGTPALTLKLKEINWLEGIHVPLGRLRSVGSAADFDGFEDFGSLVDEYGQHMARIARTLFNAMAIILKLDSDMFSSYLCEHDGTFRIYRYPKCATKSDYFAMEPHTDSSVLSIVNQDDVGGLQILQNGSWFDVKPVAGSLIINLGDIMQAISDDEYKSVEHRVIVNRERERLSLCYFAFPAEDCLISSSRYMKFTYKEFKNQVAEDIKASGGKLGLKRFKINVQDEPSESDN</sequence>
<dbReference type="GO" id="GO:0046872">
    <property type="term" value="F:metal ion binding"/>
    <property type="evidence" value="ECO:0007669"/>
    <property type="project" value="UniProtKB-KW"/>
</dbReference>
<evidence type="ECO:0000256" key="4">
    <source>
        <dbReference type="ARBA" id="ARBA00023004"/>
    </source>
</evidence>